<dbReference type="Gene3D" id="1.20.120.530">
    <property type="entry name" value="GntR ligand-binding domain-like"/>
    <property type="match status" value="1"/>
</dbReference>
<keyword evidence="6" id="KW-1185">Reference proteome</keyword>
<evidence type="ECO:0000313" key="6">
    <source>
        <dbReference type="Proteomes" id="UP000216020"/>
    </source>
</evidence>
<organism evidence="5 6">
    <name type="scientific">Bordetella genomosp. 10</name>
    <dbReference type="NCBI Taxonomy" id="1416804"/>
    <lineage>
        <taxon>Bacteria</taxon>
        <taxon>Pseudomonadati</taxon>
        <taxon>Pseudomonadota</taxon>
        <taxon>Betaproteobacteria</taxon>
        <taxon>Burkholderiales</taxon>
        <taxon>Alcaligenaceae</taxon>
        <taxon>Bordetella</taxon>
    </lineage>
</organism>
<evidence type="ECO:0000256" key="1">
    <source>
        <dbReference type="ARBA" id="ARBA00023015"/>
    </source>
</evidence>
<dbReference type="InterPro" id="IPR008920">
    <property type="entry name" value="TF_FadR/GntR_C"/>
</dbReference>
<dbReference type="OrthoDB" id="8680240at2"/>
<accession>A0A261SDJ4</accession>
<dbReference type="RefSeq" id="WP_094853860.1">
    <property type="nucleotide sequence ID" value="NZ_NEVM01000002.1"/>
</dbReference>
<keyword evidence="3" id="KW-0804">Transcription</keyword>
<dbReference type="SUPFAM" id="SSF46785">
    <property type="entry name" value="Winged helix' DNA-binding domain"/>
    <property type="match status" value="1"/>
</dbReference>
<dbReference type="PROSITE" id="PS50949">
    <property type="entry name" value="HTH_GNTR"/>
    <property type="match status" value="1"/>
</dbReference>
<dbReference type="CDD" id="cd07377">
    <property type="entry name" value="WHTH_GntR"/>
    <property type="match status" value="1"/>
</dbReference>
<dbReference type="SMART" id="SM00895">
    <property type="entry name" value="FCD"/>
    <property type="match status" value="1"/>
</dbReference>
<dbReference type="GO" id="GO:0003700">
    <property type="term" value="F:DNA-binding transcription factor activity"/>
    <property type="evidence" value="ECO:0007669"/>
    <property type="project" value="InterPro"/>
</dbReference>
<evidence type="ECO:0000259" key="4">
    <source>
        <dbReference type="PROSITE" id="PS50949"/>
    </source>
</evidence>
<proteinExistence type="predicted"/>
<reference evidence="6" key="1">
    <citation type="submission" date="2017-05" db="EMBL/GenBank/DDBJ databases">
        <title>Complete and WGS of Bordetella genogroups.</title>
        <authorList>
            <person name="Spilker T."/>
            <person name="Lipuma J."/>
        </authorList>
    </citation>
    <scope>NUCLEOTIDE SEQUENCE [LARGE SCALE GENOMIC DNA]</scope>
    <source>
        <strain evidence="6">AU16122</strain>
    </source>
</reference>
<protein>
    <submittedName>
        <fullName evidence="5">GntR family transcriptional regulator</fullName>
    </submittedName>
</protein>
<dbReference type="Pfam" id="PF00392">
    <property type="entry name" value="GntR"/>
    <property type="match status" value="1"/>
</dbReference>
<dbReference type="Proteomes" id="UP000216020">
    <property type="component" value="Unassembled WGS sequence"/>
</dbReference>
<dbReference type="InterPro" id="IPR000524">
    <property type="entry name" value="Tscrpt_reg_HTH_GntR"/>
</dbReference>
<dbReference type="GO" id="GO:0003677">
    <property type="term" value="F:DNA binding"/>
    <property type="evidence" value="ECO:0007669"/>
    <property type="project" value="UniProtKB-KW"/>
</dbReference>
<dbReference type="EMBL" id="NEVM01000002">
    <property type="protein sequence ID" value="OZI34870.1"/>
    <property type="molecule type" value="Genomic_DNA"/>
</dbReference>
<comment type="caution">
    <text evidence="5">The sequence shown here is derived from an EMBL/GenBank/DDBJ whole genome shotgun (WGS) entry which is preliminary data.</text>
</comment>
<name>A0A261SDJ4_9BORD</name>
<keyword evidence="2" id="KW-0238">DNA-binding</keyword>
<dbReference type="PANTHER" id="PTHR43537:SF5">
    <property type="entry name" value="UXU OPERON TRANSCRIPTIONAL REGULATOR"/>
    <property type="match status" value="1"/>
</dbReference>
<evidence type="ECO:0000256" key="2">
    <source>
        <dbReference type="ARBA" id="ARBA00023125"/>
    </source>
</evidence>
<dbReference type="InterPro" id="IPR036390">
    <property type="entry name" value="WH_DNA-bd_sf"/>
</dbReference>
<dbReference type="Gene3D" id="1.10.10.10">
    <property type="entry name" value="Winged helix-like DNA-binding domain superfamily/Winged helix DNA-binding domain"/>
    <property type="match status" value="1"/>
</dbReference>
<dbReference type="InterPro" id="IPR036388">
    <property type="entry name" value="WH-like_DNA-bd_sf"/>
</dbReference>
<feature type="domain" description="HTH gntR-type" evidence="4">
    <location>
        <begin position="1"/>
        <end position="67"/>
    </location>
</feature>
<sequence>MSQSLEVEKQLRAMILDMQLGPGERLTERWAEAQLGASRTPVRAALLRLESEGLVCREGRGWMVTPINIAEIEQLFVYREVLEVAAMRLTVANPDHAGLDDIEALLDDCGEEASVEETHRIGLEFHVRLAQLSGNEFISRGVADAMNRLARTRWLESDPIGHGWAEHRAVLAALREGNAEHAVALVQAHVRESRDRLLAVLREGRRSFRARGVMVA</sequence>
<dbReference type="SMART" id="SM00345">
    <property type="entry name" value="HTH_GNTR"/>
    <property type="match status" value="1"/>
</dbReference>
<gene>
    <name evidence="5" type="ORF">CAL29_15530</name>
</gene>
<evidence type="ECO:0000256" key="3">
    <source>
        <dbReference type="ARBA" id="ARBA00023163"/>
    </source>
</evidence>
<dbReference type="SUPFAM" id="SSF48008">
    <property type="entry name" value="GntR ligand-binding domain-like"/>
    <property type="match status" value="1"/>
</dbReference>
<evidence type="ECO:0000313" key="5">
    <source>
        <dbReference type="EMBL" id="OZI34870.1"/>
    </source>
</evidence>
<keyword evidence="1" id="KW-0805">Transcription regulation</keyword>
<dbReference type="PANTHER" id="PTHR43537">
    <property type="entry name" value="TRANSCRIPTIONAL REGULATOR, GNTR FAMILY"/>
    <property type="match status" value="1"/>
</dbReference>
<dbReference type="InterPro" id="IPR011711">
    <property type="entry name" value="GntR_C"/>
</dbReference>
<dbReference type="AlphaFoldDB" id="A0A261SDJ4"/>
<dbReference type="Pfam" id="PF07729">
    <property type="entry name" value="FCD"/>
    <property type="match status" value="1"/>
</dbReference>